<protein>
    <recommendedName>
        <fullName evidence="3">NmrA-like domain-containing protein</fullName>
    </recommendedName>
</protein>
<comment type="caution">
    <text evidence="4">The sequence shown here is derived from an EMBL/GenBank/DDBJ whole genome shotgun (WGS) entry which is preliminary data.</text>
</comment>
<evidence type="ECO:0000259" key="3">
    <source>
        <dbReference type="Pfam" id="PF05368"/>
    </source>
</evidence>
<evidence type="ECO:0000313" key="5">
    <source>
        <dbReference type="Proteomes" id="UP001201980"/>
    </source>
</evidence>
<dbReference type="PANTHER" id="PTHR47706">
    <property type="entry name" value="NMRA-LIKE FAMILY PROTEIN"/>
    <property type="match status" value="1"/>
</dbReference>
<proteinExistence type="predicted"/>
<evidence type="ECO:0000313" key="4">
    <source>
        <dbReference type="EMBL" id="KAJ2895212.1"/>
    </source>
</evidence>
<dbReference type="InterPro" id="IPR051609">
    <property type="entry name" value="NmrA/Isoflavone_reductase-like"/>
</dbReference>
<dbReference type="CDD" id="cd05259">
    <property type="entry name" value="PCBER_SDR_a"/>
    <property type="match status" value="1"/>
</dbReference>
<dbReference type="GO" id="GO:0016491">
    <property type="term" value="F:oxidoreductase activity"/>
    <property type="evidence" value="ECO:0007669"/>
    <property type="project" value="UniProtKB-KW"/>
</dbReference>
<dbReference type="AlphaFoldDB" id="A0AAD5WNA1"/>
<dbReference type="EMBL" id="JAKWBI020000418">
    <property type="protein sequence ID" value="KAJ2895212.1"/>
    <property type="molecule type" value="Genomic_DNA"/>
</dbReference>
<dbReference type="SUPFAM" id="SSF51735">
    <property type="entry name" value="NAD(P)-binding Rossmann-fold domains"/>
    <property type="match status" value="1"/>
</dbReference>
<organism evidence="4 5">
    <name type="scientific">Zalerion maritima</name>
    <dbReference type="NCBI Taxonomy" id="339359"/>
    <lineage>
        <taxon>Eukaryota</taxon>
        <taxon>Fungi</taxon>
        <taxon>Dikarya</taxon>
        <taxon>Ascomycota</taxon>
        <taxon>Pezizomycotina</taxon>
        <taxon>Sordariomycetes</taxon>
        <taxon>Lulworthiomycetidae</taxon>
        <taxon>Lulworthiales</taxon>
        <taxon>Lulworthiaceae</taxon>
        <taxon>Zalerion</taxon>
    </lineage>
</organism>
<dbReference type="InterPro" id="IPR036291">
    <property type="entry name" value="NAD(P)-bd_dom_sf"/>
</dbReference>
<sequence>MPKKVALAGATGSLGSPILSALISAGFDTTAFKRQGSLSVPGHADVVPVVEVPSKSPPLETWTEALRGFDACVVAFRTRDVDLHLAIAEAAAKAGVKHFIPADFGSADSSSPRTRELVPLFSRKTQVREKCQELVKEYPGFSWTSLVTGHFFDWGLENGFMMCDLRLKKALVIGDGKYRASASTLHRIAEATALVLQRTEMEEVKNKMIYVQSFCVTQLEIVESLEKAMGEKWEITFRDMEEYIAEQKKLQEEGDHMAIENLVFVLGTSDANWEEKGNFAMKALGLEDESLNEIVSGVVKEVAHSSKKAQS</sequence>
<keyword evidence="5" id="KW-1185">Reference proteome</keyword>
<evidence type="ECO:0000256" key="1">
    <source>
        <dbReference type="ARBA" id="ARBA00022857"/>
    </source>
</evidence>
<dbReference type="InterPro" id="IPR045312">
    <property type="entry name" value="PCBER-like"/>
</dbReference>
<accession>A0AAD5WNA1</accession>
<name>A0AAD5WNA1_9PEZI</name>
<dbReference type="Gene3D" id="3.40.50.720">
    <property type="entry name" value="NAD(P)-binding Rossmann-like Domain"/>
    <property type="match status" value="1"/>
</dbReference>
<dbReference type="Gene3D" id="3.90.25.10">
    <property type="entry name" value="UDP-galactose 4-epimerase, domain 1"/>
    <property type="match status" value="1"/>
</dbReference>
<dbReference type="PANTHER" id="PTHR47706:SF9">
    <property type="entry name" value="NMRA-LIKE DOMAIN-CONTAINING PROTEIN-RELATED"/>
    <property type="match status" value="1"/>
</dbReference>
<dbReference type="InterPro" id="IPR008030">
    <property type="entry name" value="NmrA-like"/>
</dbReference>
<keyword evidence="2" id="KW-0560">Oxidoreductase</keyword>
<dbReference type="Pfam" id="PF05368">
    <property type="entry name" value="NmrA"/>
    <property type="match status" value="1"/>
</dbReference>
<keyword evidence="1" id="KW-0521">NADP</keyword>
<gene>
    <name evidence="4" type="ORF">MKZ38_006763</name>
</gene>
<feature type="domain" description="NmrA-like" evidence="3">
    <location>
        <begin position="3"/>
        <end position="267"/>
    </location>
</feature>
<reference evidence="4" key="1">
    <citation type="submission" date="2022-07" db="EMBL/GenBank/DDBJ databases">
        <title>Draft genome sequence of Zalerion maritima ATCC 34329, a (micro)plastics degrading marine fungus.</title>
        <authorList>
            <person name="Paco A."/>
            <person name="Goncalves M.F.M."/>
            <person name="Rocha-Santos T.A.P."/>
            <person name="Alves A."/>
        </authorList>
    </citation>
    <scope>NUCLEOTIDE SEQUENCE</scope>
    <source>
        <strain evidence="4">ATCC 34329</strain>
    </source>
</reference>
<dbReference type="Proteomes" id="UP001201980">
    <property type="component" value="Unassembled WGS sequence"/>
</dbReference>
<evidence type="ECO:0000256" key="2">
    <source>
        <dbReference type="ARBA" id="ARBA00023002"/>
    </source>
</evidence>